<keyword evidence="14" id="KW-1185">Reference proteome</keyword>
<feature type="compositionally biased region" description="Basic and acidic residues" evidence="10">
    <location>
        <begin position="1759"/>
        <end position="1769"/>
    </location>
</feature>
<feature type="region of interest" description="Disordered" evidence="10">
    <location>
        <begin position="329"/>
        <end position="355"/>
    </location>
</feature>
<sequence>MATGSPAPRISWLLADGSPALPVAGLRHTHPNGSLELPAFPGDRYRQDVHAVTYRCRASNQAGAVLSKDVHVRGVVKQDYDVQVYDEHVVAGNTAALKCHVAPYVAEYIMVTSWEVDQVNLYPSTDVGGKHLVLANGDLYIQDVSPSDRHRAYTCRTLHRLTGQTRASPTPGRVIITEPKGSAQLRLTVEKHQSVLAKVGEDAVLPCLAQGHPVPSYKWHREERQGRLQLQPLQLDDRVGLLAAGLLRLKKARLSDAGQYVCTVSNSAGEETVHVALTVTAPLSAHVSPPWQEVSTGSEALLECSVAGQPVARVQWLRDGLPLQPSPRVSITTAPAPSAALGGAGPQRHPGPGVSRVKLTGVGKEDRGMYQCVASNDRDMAQGTAELKLGDAVPELVYSFSEQTLQPGPAVSLKCMAVGIPPPQFSWTLDGFPLPESPRFLVGQYVTIHDDVISHVNISYVKEEDGGEYTCTARNSVGSKSHSARVNVYGKPYIREMPRITAVAGKDLVIKCPAAGYPIESISWEHNGQALPSSRRQKVFPNGTLLVQQTRQGEDQGTYTCQAVNRQKHSARRDVEVAVQIPPRILPTLPLNLSEGMRAAISCQILEGDQPVGFRWERDGRPLQAQDGAYTRRHDEFSSALIIERVAAKHTANYTCIASNVAGPDRFTVPLIVNVPPRWLVEPVDTSVSAGQDVWLHAEAEGSPPPSVLWKKAVPGIPGEYRDLALFDHHVNLMPNGTLHFVRVSKESEGHYMCEAGNSVGSDVSKVVFLKVNAPAHFPTKWRQVQVAKGEAARLQCAAQGDPPIDIQWRQAGQRLAVDTDHRLTLREQPKDAGHVSELTIERATRHDTATFSCTASNAYGQDEMTIQLVVQEVAEMPQNVRVTEQQSRSVQLSWPPPYSGNSPISAYVLQYKLVADPWPSNPMRMAVSGSQASATLSGLSPATSYHVRILAENRLGLSEPSEAIQVTTQEESPSGAPQAVRAEARSSTELVVTWEPPPRDMWHGSLQGYYVGYQQVFQLTQMAGTDRPTRDQYMLKTVEVGSQYGGEASLIGLAKFTTYNVVVQAYNSRGAGPMSEPVTVRTMEDVPSMPPEKLNCRPTSTQELQIQWQAPPEEGRNGDLQGFKVLFRPVEEWFDKESPEVKTTSSTSTTLPGLLSFTNYSIIVLAFTGSGDGVRTPPVFCRTEEDVPSAPADIKALTASANTVLVAWLPPANLNGVLMGYTFYWNYVRDDGKEGSTHTVQLGSQTETHEVQRLSPSSTYRFWVTASTRVGEGEPSKIASVRPNGKVPARIASFSRTLVTPWKRNVSLACAHVGTPAPQVGWRFNQRPLESSGRVQVNAGALLVRDVQHSDEGNYSCTVENAHGQDDITYSLVVMVPPGPPALAILATDADSLHLQWTDSEPGVPVLGYVINYKRDHGDWEELQLESKVDSYVLRGLLCGNRYQLYMTAYNRIGTGLPCDIVHTATRGSVPVTPSQAALLTVNSTVVTLWLDAWADGGCPIQYLIVEYREVEGDPWQLVSNHVLPSERARSVADLTPGSRYQLRVTAHNSAGSVWAVYNFTTLSLAGGPLPQPPDDDFPATADEDAGMSVNFRVLLPIVLCSATVIMLAYAGMHIGKRKLRQRASSPEVMPPMFGGFGGSHVPLRRGPGPGPPGAVGESPSLAQLQNQQNRDQHYLALPGAKYSEPSTYKTVESSDYIKDICPYATFQLNATGPASKAYSDAGSTCSFSGNIYSGPYHSVRGSFVYHDGTAGPAVDTYKLRHEPEYTKVRRKKSKLRDPHSESQGELESDNLGSTDSEVKKILSLHLPISEYDTLGSDTEGSSQKQEMASFRHRVPRGARTPRGSVVPCKESSSSSDTSPVDTRKQFQPRKSKSKSQLSGKRHVRSSSGYSSHTEETTFSFSDRIQPPSRFSDSRSLSRDLSETENDQKRRPSRSSVPSRASGSASAVRDPSASFQIDV</sequence>
<dbReference type="InterPro" id="IPR003961">
    <property type="entry name" value="FN3_dom"/>
</dbReference>
<dbReference type="FunFam" id="2.60.40.10:FF:000324">
    <property type="entry name" value="Down syndrome cell adhesion molecule, isoform D"/>
    <property type="match status" value="1"/>
</dbReference>
<keyword evidence="5" id="KW-0130">Cell adhesion</keyword>
<dbReference type="CDD" id="cd20954">
    <property type="entry name" value="IgI_7_Dscam"/>
    <property type="match status" value="1"/>
</dbReference>
<evidence type="ECO:0000259" key="13">
    <source>
        <dbReference type="PROSITE" id="PS50853"/>
    </source>
</evidence>
<dbReference type="KEGG" id="foc:113217538"/>
<dbReference type="FunFam" id="2.60.40.10:FF:000028">
    <property type="entry name" value="Neuronal cell adhesion molecule"/>
    <property type="match status" value="1"/>
</dbReference>
<dbReference type="FunFam" id="2.60.40.10:FF:000719">
    <property type="entry name" value="nephrin isoform X1"/>
    <property type="match status" value="1"/>
</dbReference>
<evidence type="ECO:0000256" key="3">
    <source>
        <dbReference type="ARBA" id="ARBA00022729"/>
    </source>
</evidence>
<evidence type="ECO:0000256" key="10">
    <source>
        <dbReference type="SAM" id="MobiDB-lite"/>
    </source>
</evidence>
<dbReference type="Proteomes" id="UP000504606">
    <property type="component" value="Unplaced"/>
</dbReference>
<reference evidence="15" key="1">
    <citation type="submission" date="2025-08" db="UniProtKB">
        <authorList>
            <consortium name="RefSeq"/>
        </authorList>
    </citation>
    <scope>IDENTIFICATION</scope>
    <source>
        <tissue evidence="15">Whole organism</tissue>
    </source>
</reference>
<keyword evidence="3" id="KW-0732">Signal</keyword>
<evidence type="ECO:0000256" key="2">
    <source>
        <dbReference type="ARBA" id="ARBA00022692"/>
    </source>
</evidence>
<feature type="region of interest" description="Disordered" evidence="10">
    <location>
        <begin position="1758"/>
        <end position="1796"/>
    </location>
</feature>
<dbReference type="PANTHER" id="PTHR44170">
    <property type="entry name" value="PROTEIN SIDEKICK"/>
    <property type="match status" value="1"/>
</dbReference>
<keyword evidence="4" id="KW-0677">Repeat</keyword>
<feature type="domain" description="Ig-like" evidence="12">
    <location>
        <begin position="1289"/>
        <end position="1370"/>
    </location>
</feature>
<evidence type="ECO:0000313" key="14">
    <source>
        <dbReference type="Proteomes" id="UP000504606"/>
    </source>
</evidence>
<dbReference type="CDD" id="cd00096">
    <property type="entry name" value="Ig"/>
    <property type="match status" value="1"/>
</dbReference>
<dbReference type="SMART" id="SM00408">
    <property type="entry name" value="IGc2"/>
    <property type="match status" value="8"/>
</dbReference>
<organism evidence="14 15">
    <name type="scientific">Frankliniella occidentalis</name>
    <name type="common">Western flower thrips</name>
    <name type="synonym">Euthrips occidentalis</name>
    <dbReference type="NCBI Taxonomy" id="133901"/>
    <lineage>
        <taxon>Eukaryota</taxon>
        <taxon>Metazoa</taxon>
        <taxon>Ecdysozoa</taxon>
        <taxon>Arthropoda</taxon>
        <taxon>Hexapoda</taxon>
        <taxon>Insecta</taxon>
        <taxon>Pterygota</taxon>
        <taxon>Neoptera</taxon>
        <taxon>Paraneoptera</taxon>
        <taxon>Thysanoptera</taxon>
        <taxon>Terebrantia</taxon>
        <taxon>Thripoidea</taxon>
        <taxon>Thripidae</taxon>
        <taxon>Frankliniella</taxon>
    </lineage>
</organism>
<evidence type="ECO:0000256" key="7">
    <source>
        <dbReference type="ARBA" id="ARBA00023136"/>
    </source>
</evidence>
<evidence type="ECO:0000259" key="12">
    <source>
        <dbReference type="PROSITE" id="PS50835"/>
    </source>
</evidence>
<feature type="domain" description="Ig-like" evidence="12">
    <location>
        <begin position="282"/>
        <end position="388"/>
    </location>
</feature>
<dbReference type="PRINTS" id="PR00014">
    <property type="entry name" value="FNTYPEIII"/>
</dbReference>
<evidence type="ECO:0000256" key="9">
    <source>
        <dbReference type="ARBA" id="ARBA00023319"/>
    </source>
</evidence>
<dbReference type="FunFam" id="2.60.40.10:FF:000333">
    <property type="entry name" value="Down syndrome cell adhesion molecule"/>
    <property type="match status" value="1"/>
</dbReference>
<dbReference type="FunFam" id="2.60.40.10:FF:000678">
    <property type="entry name" value="Down syndrome cell adhesion molecule-like protein Dscam2"/>
    <property type="match status" value="1"/>
</dbReference>
<dbReference type="CTD" id="2769008"/>
<dbReference type="GeneID" id="113217538"/>
<dbReference type="Gene3D" id="2.60.40.10">
    <property type="entry name" value="Immunoglobulins"/>
    <property type="match status" value="16"/>
</dbReference>
<feature type="domain" description="Ig-like" evidence="12">
    <location>
        <begin position="394"/>
        <end position="487"/>
    </location>
</feature>
<dbReference type="PROSITE" id="PS50853">
    <property type="entry name" value="FN3"/>
    <property type="match status" value="6"/>
</dbReference>
<protein>
    <submittedName>
        <fullName evidence="15">Cell adhesion molecule Dscam2 isoform X1</fullName>
    </submittedName>
</protein>
<dbReference type="Pfam" id="PF00041">
    <property type="entry name" value="fn3"/>
    <property type="match status" value="5"/>
</dbReference>
<keyword evidence="2 11" id="KW-0812">Transmembrane</keyword>
<evidence type="ECO:0000313" key="15">
    <source>
        <dbReference type="RefSeq" id="XP_052126132.1"/>
    </source>
</evidence>
<dbReference type="InterPro" id="IPR007110">
    <property type="entry name" value="Ig-like_dom"/>
</dbReference>
<feature type="domain" description="Fibronectin type-III" evidence="13">
    <location>
        <begin position="977"/>
        <end position="1086"/>
    </location>
</feature>
<dbReference type="OrthoDB" id="5982258at2759"/>
<name>A0A9C6UAB1_FRAOC</name>
<dbReference type="RefSeq" id="XP_052126132.1">
    <property type="nucleotide sequence ID" value="XM_052270172.1"/>
</dbReference>
<feature type="compositionally biased region" description="Basic and acidic residues" evidence="10">
    <location>
        <begin position="1913"/>
        <end position="1931"/>
    </location>
</feature>
<feature type="domain" description="Ig-like" evidence="12">
    <location>
        <begin position="775"/>
        <end position="868"/>
    </location>
</feature>
<dbReference type="GO" id="GO:0098609">
    <property type="term" value="P:cell-cell adhesion"/>
    <property type="evidence" value="ECO:0007669"/>
    <property type="project" value="TreeGrafter"/>
</dbReference>
<evidence type="ECO:0000256" key="11">
    <source>
        <dbReference type="SAM" id="Phobius"/>
    </source>
</evidence>
<feature type="domain" description="Fibronectin type-III" evidence="13">
    <location>
        <begin position="877"/>
        <end position="972"/>
    </location>
</feature>
<evidence type="ECO:0000256" key="6">
    <source>
        <dbReference type="ARBA" id="ARBA00022989"/>
    </source>
</evidence>
<dbReference type="GO" id="GO:0048812">
    <property type="term" value="P:neuron projection morphogenesis"/>
    <property type="evidence" value="ECO:0007669"/>
    <property type="project" value="UniProtKB-ARBA"/>
</dbReference>
<dbReference type="SMART" id="SM00060">
    <property type="entry name" value="FN3"/>
    <property type="match status" value="6"/>
</dbReference>
<dbReference type="Pfam" id="PF25059">
    <property type="entry name" value="FN3_DSCAM-DSCAML_C"/>
    <property type="match status" value="1"/>
</dbReference>
<feature type="domain" description="Fibronectin type-III" evidence="13">
    <location>
        <begin position="1471"/>
        <end position="1566"/>
    </location>
</feature>
<keyword evidence="9" id="KW-0393">Immunoglobulin domain</keyword>
<evidence type="ECO:0000256" key="1">
    <source>
        <dbReference type="ARBA" id="ARBA00004479"/>
    </source>
</evidence>
<feature type="region of interest" description="Disordered" evidence="10">
    <location>
        <begin position="1813"/>
        <end position="1960"/>
    </location>
</feature>
<feature type="compositionally biased region" description="Polar residues" evidence="10">
    <location>
        <begin position="1785"/>
        <end position="1796"/>
    </location>
</feature>
<comment type="subcellular location">
    <subcellularLocation>
        <location evidence="1">Membrane</location>
        <topology evidence="1">Single-pass type I membrane protein</topology>
    </subcellularLocation>
</comment>
<dbReference type="PROSITE" id="PS50835">
    <property type="entry name" value="IG_LIKE"/>
    <property type="match status" value="8"/>
</dbReference>
<evidence type="ECO:0000256" key="5">
    <source>
        <dbReference type="ARBA" id="ARBA00022889"/>
    </source>
</evidence>
<dbReference type="InterPro" id="IPR003599">
    <property type="entry name" value="Ig_sub"/>
</dbReference>
<dbReference type="SMART" id="SM00409">
    <property type="entry name" value="IG"/>
    <property type="match status" value="9"/>
</dbReference>
<feature type="domain" description="Fibronectin type-III" evidence="13">
    <location>
        <begin position="1378"/>
        <end position="1470"/>
    </location>
</feature>
<feature type="domain" description="Ig-like" evidence="12">
    <location>
        <begin position="583"/>
        <end position="668"/>
    </location>
</feature>
<dbReference type="GO" id="GO:0005886">
    <property type="term" value="C:plasma membrane"/>
    <property type="evidence" value="ECO:0007669"/>
    <property type="project" value="UniProtKB-SubCell"/>
</dbReference>
<feature type="transmembrane region" description="Helical" evidence="11">
    <location>
        <begin position="1595"/>
        <end position="1614"/>
    </location>
</feature>
<dbReference type="FunFam" id="2.60.40.10:FF:000093">
    <property type="entry name" value="Down syndrome cell adhesion molecule, isoform B"/>
    <property type="match status" value="1"/>
</dbReference>
<dbReference type="InterPro" id="IPR056754">
    <property type="entry name" value="DSCAM/DSCAML_C"/>
</dbReference>
<accession>A0A9C6UAB1</accession>
<dbReference type="SUPFAM" id="SSF49265">
    <property type="entry name" value="Fibronectin type III"/>
    <property type="match status" value="3"/>
</dbReference>
<dbReference type="InterPro" id="IPR003598">
    <property type="entry name" value="Ig_sub2"/>
</dbReference>
<feature type="domain" description="Fibronectin type-III" evidence="13">
    <location>
        <begin position="1191"/>
        <end position="1287"/>
    </location>
</feature>
<gene>
    <name evidence="15" type="primary">LOC113217538</name>
</gene>
<dbReference type="CDD" id="cd00063">
    <property type="entry name" value="FN3"/>
    <property type="match status" value="6"/>
</dbReference>
<dbReference type="CDD" id="cd20956">
    <property type="entry name" value="IgI_4_Dscam"/>
    <property type="match status" value="1"/>
</dbReference>
<feature type="compositionally biased region" description="Low complexity" evidence="10">
    <location>
        <begin position="1935"/>
        <end position="1950"/>
    </location>
</feature>
<dbReference type="Pfam" id="PF13927">
    <property type="entry name" value="Ig_3"/>
    <property type="match status" value="3"/>
</dbReference>
<feature type="domain" description="Ig-like" evidence="12">
    <location>
        <begin position="179"/>
        <end position="278"/>
    </location>
</feature>
<dbReference type="FunFam" id="2.60.40.10:FF:000104">
    <property type="entry name" value="Down syndrome cell adhesion molecule b"/>
    <property type="match status" value="1"/>
</dbReference>
<dbReference type="CDD" id="cd20958">
    <property type="entry name" value="IgI_5_Dscam"/>
    <property type="match status" value="1"/>
</dbReference>
<dbReference type="InterPro" id="IPR036179">
    <property type="entry name" value="Ig-like_dom_sf"/>
</dbReference>
<proteinExistence type="predicted"/>
<dbReference type="InterPro" id="IPR036116">
    <property type="entry name" value="FN3_sf"/>
</dbReference>
<dbReference type="FunFam" id="2.60.40.10:FF:000017">
    <property type="entry name" value="Down syndrome cell adhesion molecule b"/>
    <property type="match status" value="1"/>
</dbReference>
<feature type="compositionally biased region" description="Basic residues" evidence="10">
    <location>
        <begin position="1868"/>
        <end position="1886"/>
    </location>
</feature>
<feature type="compositionally biased region" description="Polar residues" evidence="10">
    <location>
        <begin position="1817"/>
        <end position="1828"/>
    </location>
</feature>
<dbReference type="SUPFAM" id="SSF48726">
    <property type="entry name" value="Immunoglobulin"/>
    <property type="match status" value="9"/>
</dbReference>
<dbReference type="InterPro" id="IPR013098">
    <property type="entry name" value="Ig_I-set"/>
</dbReference>
<feature type="domain" description="Ig-like" evidence="12">
    <location>
        <begin position="492"/>
        <end position="578"/>
    </location>
</feature>
<dbReference type="Pfam" id="PF07679">
    <property type="entry name" value="I-set"/>
    <property type="match status" value="5"/>
</dbReference>
<dbReference type="PANTHER" id="PTHR44170:SF6">
    <property type="entry name" value="CONTACTIN"/>
    <property type="match status" value="1"/>
</dbReference>
<dbReference type="InterPro" id="IPR013783">
    <property type="entry name" value="Ig-like_fold"/>
</dbReference>
<keyword evidence="7 11" id="KW-0472">Membrane</keyword>
<evidence type="ECO:0000256" key="4">
    <source>
        <dbReference type="ARBA" id="ARBA00022737"/>
    </source>
</evidence>
<keyword evidence="8" id="KW-1015">Disulfide bond</keyword>
<keyword evidence="6 11" id="KW-1133">Transmembrane helix</keyword>
<feature type="domain" description="Ig-like" evidence="12">
    <location>
        <begin position="677"/>
        <end position="765"/>
    </location>
</feature>
<evidence type="ECO:0000256" key="8">
    <source>
        <dbReference type="ARBA" id="ARBA00023157"/>
    </source>
</evidence>
<feature type="domain" description="Fibronectin type-III" evidence="13">
    <location>
        <begin position="1091"/>
        <end position="1187"/>
    </location>
</feature>